<dbReference type="GO" id="GO:0051539">
    <property type="term" value="F:4 iron, 4 sulfur cluster binding"/>
    <property type="evidence" value="ECO:0007669"/>
    <property type="project" value="UniProtKB-UniRule"/>
</dbReference>
<feature type="binding site" evidence="9">
    <location>
        <position position="45"/>
    </location>
    <ligand>
        <name>[4Fe-4S] cluster</name>
        <dbReference type="ChEBI" id="CHEBI:49883"/>
        <note>4Fe-4S-S-AdoMet</note>
    </ligand>
</feature>
<proteinExistence type="inferred from homology"/>
<dbReference type="AlphaFoldDB" id="C9YHA0"/>
<dbReference type="UniPathway" id="UPA00391"/>
<feature type="binding site" evidence="9">
    <location>
        <position position="60"/>
    </location>
    <ligand>
        <name>[4Fe-4S] cluster</name>
        <dbReference type="ChEBI" id="CHEBI:49883"/>
        <note>4Fe-4S-S-AdoMet</note>
    </ligand>
</feature>
<dbReference type="InterPro" id="IPR024924">
    <property type="entry name" value="7-CO-7-deazaguanine_synth-like"/>
</dbReference>
<dbReference type="InterPro" id="IPR013785">
    <property type="entry name" value="Aldolase_TIM"/>
</dbReference>
<evidence type="ECO:0000256" key="8">
    <source>
        <dbReference type="ARBA" id="ARBA00023239"/>
    </source>
</evidence>
<gene>
    <name evidence="9" type="primary">queE</name>
    <name evidence="11" type="ORF">Csp_B21500</name>
</gene>
<evidence type="ECO:0000256" key="1">
    <source>
        <dbReference type="ARBA" id="ARBA00022485"/>
    </source>
</evidence>
<comment type="cofactor">
    <cofactor evidence="9">
        <name>[4Fe-4S] cluster</name>
        <dbReference type="ChEBI" id="CHEBI:49883"/>
    </cofactor>
    <text evidence="9">Binds 1 [4Fe-4S] cluster. The cluster is coordinated with 3 cysteines and an exchangeable S-adenosyl-L-methionine.</text>
</comment>
<feature type="binding site" evidence="9">
    <location>
        <begin position="148"/>
        <end position="150"/>
    </location>
    <ligand>
        <name>S-adenosyl-L-methionine</name>
        <dbReference type="ChEBI" id="CHEBI:59789"/>
    </ligand>
</feature>
<comment type="similarity">
    <text evidence="9">Belongs to the radical SAM superfamily. 7-carboxy-7-deazaguanine synthase family.</text>
</comment>
<dbReference type="EC" id="4.3.99.3" evidence="9"/>
<evidence type="ECO:0000256" key="6">
    <source>
        <dbReference type="ARBA" id="ARBA00023004"/>
    </source>
</evidence>
<evidence type="ECO:0000256" key="2">
    <source>
        <dbReference type="ARBA" id="ARBA00022691"/>
    </source>
</evidence>
<evidence type="ECO:0000259" key="10">
    <source>
        <dbReference type="PROSITE" id="PS51918"/>
    </source>
</evidence>
<dbReference type="SUPFAM" id="SSF102114">
    <property type="entry name" value="Radical SAM enzymes"/>
    <property type="match status" value="1"/>
</dbReference>
<reference evidence="11" key="1">
    <citation type="journal article" date="2010" name="Nature">
        <title>The Dynamic genome of Hydra.</title>
        <authorList>
            <person name="Chapman J.A."/>
            <person name="Kirkness E.F."/>
            <person name="Simakov O."/>
            <person name="Hampson S.E."/>
            <person name="Mitros T."/>
            <person name="Weinmaier T."/>
            <person name="Rattei T."/>
            <person name="Balasubramanian P.G."/>
            <person name="Borman J."/>
            <person name="Busam D."/>
            <person name="Disbennett K."/>
            <person name="Pfannkoch C."/>
            <person name="Sumin N."/>
            <person name="Sutton G."/>
            <person name="Viswanathan L."/>
            <person name="Walenz B."/>
            <person name="Goodstein D.M."/>
            <person name="Hellsten U."/>
            <person name="Kawashima T."/>
            <person name="Prochnik S.E."/>
            <person name="Putnam N.H."/>
            <person name="Shu S."/>
            <person name="Blumberg B."/>
            <person name="Dana C.E."/>
            <person name="Gee L."/>
            <person name="Kibler D.F."/>
            <person name="Law L."/>
            <person name="Lindgens D."/>
            <person name="Martinez D.E."/>
            <person name="Peng J."/>
            <person name="Wigge P.A."/>
            <person name="Bertulat B."/>
            <person name="Guder C."/>
            <person name="Nakamura Y."/>
            <person name="Ozbek S."/>
            <person name="Watanabe H."/>
            <person name="Khalturin K."/>
            <person name="Hemmrich G."/>
            <person name="Franke A."/>
            <person name="Augustin R."/>
            <person name="Fraune S."/>
            <person name="Hayakawa E."/>
            <person name="Hayakawa S."/>
            <person name="Hirose M."/>
            <person name="Hwang J."/>
            <person name="Ikeo K."/>
            <person name="Nishimiya-Fujisawa C."/>
            <person name="Ogura A."/>
            <person name="Takahashi T."/>
            <person name="Steinmetz P.R."/>
            <person name="Zhang X."/>
            <person name="Aufschnaiter R."/>
            <person name="Eder M.K."/>
            <person name="Gorny A.K."/>
            <person name="Salvenmoser W."/>
            <person name="Heimberg A.M."/>
            <person name="Wheeler B.M."/>
            <person name="Peterson K.J."/>
            <person name="Boettger A."/>
            <person name="Tischler P."/>
            <person name="Wolf A."/>
            <person name="Gojobori T."/>
            <person name="Remington K.A."/>
            <person name="Strausberg R.L."/>
            <person name="Venter J."/>
            <person name="Technau U."/>
            <person name="Hobmayer B."/>
            <person name="Bosch T.C."/>
            <person name="Holstein T.W."/>
            <person name="Fujisawa T."/>
            <person name="Bode H.R."/>
            <person name="David C.N."/>
            <person name="Rokhsar D.S."/>
            <person name="Steele R.E."/>
        </authorList>
    </citation>
    <scope>NUCLEOTIDE SEQUENCE</scope>
</reference>
<evidence type="ECO:0000313" key="11">
    <source>
        <dbReference type="EMBL" id="CBA33932.1"/>
    </source>
</evidence>
<dbReference type="PIRSF" id="PIRSF000370">
    <property type="entry name" value="QueE"/>
    <property type="match status" value="1"/>
</dbReference>
<dbReference type="InterPro" id="IPR058240">
    <property type="entry name" value="rSAM_sf"/>
</dbReference>
<comment type="catalytic activity">
    <reaction evidence="9">
        <text>6-carboxy-5,6,7,8-tetrahydropterin + H(+) = 7-carboxy-7-carbaguanine + NH4(+)</text>
        <dbReference type="Rhea" id="RHEA:27974"/>
        <dbReference type="ChEBI" id="CHEBI:15378"/>
        <dbReference type="ChEBI" id="CHEBI:28938"/>
        <dbReference type="ChEBI" id="CHEBI:61032"/>
        <dbReference type="ChEBI" id="CHEBI:61036"/>
        <dbReference type="EC" id="4.3.99.3"/>
    </reaction>
</comment>
<evidence type="ECO:0000256" key="9">
    <source>
        <dbReference type="HAMAP-Rule" id="MF_00917"/>
    </source>
</evidence>
<keyword evidence="5 9" id="KW-0460">Magnesium</keyword>
<feature type="binding site" evidence="9">
    <location>
        <position position="63"/>
    </location>
    <ligand>
        <name>[4Fe-4S] cluster</name>
        <dbReference type="ChEBI" id="CHEBI:49883"/>
        <note>4Fe-4S-S-AdoMet</note>
    </ligand>
</feature>
<dbReference type="NCBIfam" id="TIGR04508">
    <property type="entry name" value="queE_Cx14CxxC"/>
    <property type="match status" value="1"/>
</dbReference>
<dbReference type="PANTHER" id="PTHR42836">
    <property type="entry name" value="7-CARBOXY-7-DEAZAGUANINE SYNTHASE"/>
    <property type="match status" value="1"/>
</dbReference>
<dbReference type="GO" id="GO:0008616">
    <property type="term" value="P:tRNA queuosine(34) biosynthetic process"/>
    <property type="evidence" value="ECO:0007669"/>
    <property type="project" value="UniProtKB-UniRule"/>
</dbReference>
<keyword evidence="7 9" id="KW-0411">Iron-sulfur</keyword>
<keyword evidence="2 9" id="KW-0949">S-adenosyl-L-methionine</keyword>
<comment type="caution">
    <text evidence="9">Lacks conserved residue(s) required for the propagation of feature annotation.</text>
</comment>
<feature type="binding site" evidence="9">
    <location>
        <position position="41"/>
    </location>
    <ligand>
        <name>substrate</name>
    </ligand>
</feature>
<comment type="cofactor">
    <cofactor evidence="9">
        <name>S-adenosyl-L-methionine</name>
        <dbReference type="ChEBI" id="CHEBI:59789"/>
    </cofactor>
    <text evidence="9">Binds 1 S-adenosyl-L-methionine per subunit.</text>
</comment>
<dbReference type="GO" id="GO:0000287">
    <property type="term" value="F:magnesium ion binding"/>
    <property type="evidence" value="ECO:0007669"/>
    <property type="project" value="UniProtKB-UniRule"/>
</dbReference>
<dbReference type="PANTHER" id="PTHR42836:SF1">
    <property type="entry name" value="7-CARBOXY-7-DEAZAGUANINE SYNTHASE"/>
    <property type="match status" value="1"/>
</dbReference>
<comment type="pathway">
    <text evidence="9">Purine metabolism; 7-cyano-7-deazaguanine biosynthesis.</text>
</comment>
<feature type="binding site" evidence="9">
    <location>
        <begin position="188"/>
        <end position="191"/>
    </location>
    <ligand>
        <name>S-adenosyl-L-methionine</name>
        <dbReference type="ChEBI" id="CHEBI:59789"/>
    </ligand>
</feature>
<protein>
    <recommendedName>
        <fullName evidence="9">7-carboxy-7-deazaguanine synthase</fullName>
        <shortName evidence="9">CDG synthase</shortName>
        <ecNumber evidence="9">4.3.99.3</ecNumber>
    </recommendedName>
    <alternativeName>
        <fullName evidence="9">Queuosine biosynthesis protein QueE</fullName>
    </alternativeName>
</protein>
<organism evidence="11">
    <name type="scientific">Curvibacter symbiont subsp. Hydra magnipapillata</name>
    <dbReference type="NCBI Taxonomy" id="667019"/>
    <lineage>
        <taxon>Bacteria</taxon>
        <taxon>Pseudomonadati</taxon>
        <taxon>Pseudomonadota</taxon>
        <taxon>Betaproteobacteria</taxon>
        <taxon>Burkholderiales</taxon>
        <taxon>Comamonadaceae</taxon>
        <taxon>Curvibacter</taxon>
    </lineage>
</organism>
<dbReference type="Gene3D" id="3.20.20.70">
    <property type="entry name" value="Aldolase class I"/>
    <property type="match status" value="1"/>
</dbReference>
<dbReference type="PROSITE" id="PS51918">
    <property type="entry name" value="RADICAL_SAM"/>
    <property type="match status" value="1"/>
</dbReference>
<comment type="subunit">
    <text evidence="9">Homodimer.</text>
</comment>
<evidence type="ECO:0000256" key="4">
    <source>
        <dbReference type="ARBA" id="ARBA00022785"/>
    </source>
</evidence>
<evidence type="ECO:0000256" key="3">
    <source>
        <dbReference type="ARBA" id="ARBA00022723"/>
    </source>
</evidence>
<dbReference type="GO" id="GO:0016840">
    <property type="term" value="F:carbon-nitrogen lyase activity"/>
    <property type="evidence" value="ECO:0007669"/>
    <property type="project" value="UniProtKB-UniRule"/>
</dbReference>
<dbReference type="EMBL" id="FN543108">
    <property type="protein sequence ID" value="CBA33932.1"/>
    <property type="molecule type" value="Genomic_DNA"/>
</dbReference>
<accession>C9YHA0</accession>
<feature type="binding site" evidence="9">
    <location>
        <begin position="26"/>
        <end position="28"/>
    </location>
    <ligand>
        <name>substrate</name>
    </ligand>
</feature>
<sequence length="225" mass="24754">MLFLPLIRCGCVTAMAYQVKEIFYTLQGEGSHAGRPAVFCRFAGCNLWSGREQDRATAVCKFCDTDFVGTDGTLGGKFSTAQALAERIAAQWPAGDTAHRFVVMTGGEPLLQVDTALIDALHALGFQIAVETNGTVLVPEGIDWICVSPKAGSQWIQRQGHELKLVWPQAGITLEECEAADFKHRYLQPMDSPQRAANIETCITQCMQRPAWRLSLQTHKITGIR</sequence>
<keyword evidence="3 9" id="KW-0479">Metal-binding</keyword>
<dbReference type="SFLD" id="SFLDF00376">
    <property type="entry name" value="7-carboxy-7-deazaguanine_synth"/>
    <property type="match status" value="1"/>
</dbReference>
<dbReference type="GO" id="GO:1904047">
    <property type="term" value="F:S-adenosyl-L-methionine binding"/>
    <property type="evidence" value="ECO:0007669"/>
    <property type="project" value="UniProtKB-UniRule"/>
</dbReference>
<keyword evidence="8 9" id="KW-0456">Lyase</keyword>
<comment type="cofactor">
    <cofactor evidence="9">
        <name>Mg(2+)</name>
        <dbReference type="ChEBI" id="CHEBI:18420"/>
    </cofactor>
</comment>
<dbReference type="CDD" id="cd01335">
    <property type="entry name" value="Radical_SAM"/>
    <property type="match status" value="1"/>
</dbReference>
<keyword evidence="1 9" id="KW-0004">4Fe-4S</keyword>
<dbReference type="SFLD" id="SFLDS00029">
    <property type="entry name" value="Radical_SAM"/>
    <property type="match status" value="1"/>
</dbReference>
<name>C9YHA0_CURXX</name>
<feature type="domain" description="Radical SAM core" evidence="10">
    <location>
        <begin position="32"/>
        <end position="225"/>
    </location>
</feature>
<dbReference type="InterPro" id="IPR007197">
    <property type="entry name" value="rSAM"/>
</dbReference>
<feature type="binding site" evidence="9">
    <location>
        <position position="107"/>
    </location>
    <ligand>
        <name>S-adenosyl-L-methionine</name>
        <dbReference type="ChEBI" id="CHEBI:59789"/>
    </ligand>
</feature>
<feature type="binding site" evidence="9">
    <location>
        <begin position="62"/>
        <end position="64"/>
    </location>
    <ligand>
        <name>S-adenosyl-L-methionine</name>
        <dbReference type="ChEBI" id="CHEBI:59789"/>
    </ligand>
</feature>
<feature type="binding site" evidence="9">
    <location>
        <position position="65"/>
    </location>
    <ligand>
        <name>Mg(2+)</name>
        <dbReference type="ChEBI" id="CHEBI:18420"/>
    </ligand>
</feature>
<evidence type="ECO:0000256" key="7">
    <source>
        <dbReference type="ARBA" id="ARBA00023014"/>
    </source>
</evidence>
<dbReference type="HAMAP" id="MF_00917">
    <property type="entry name" value="QueE"/>
    <property type="match status" value="1"/>
</dbReference>
<keyword evidence="6 9" id="KW-0408">Iron</keyword>
<dbReference type="InterPro" id="IPR030977">
    <property type="entry name" value="QueE_Cx14CxxC"/>
</dbReference>
<comment type="function">
    <text evidence="9">Catalyzes the complex heterocyclic radical-mediated conversion of 6-carboxy-5,6,7,8-tetrahydropterin (CPH4) to 7-carboxy-7-deazaguanine (CDG), a step common to the biosynthetic pathways of all 7-deazapurine-containing compounds.</text>
</comment>
<evidence type="ECO:0000256" key="5">
    <source>
        <dbReference type="ARBA" id="ARBA00022842"/>
    </source>
</evidence>
<keyword evidence="4 9" id="KW-0671">Queuosine biosynthesis</keyword>
<feature type="binding site" evidence="9">
    <location>
        <position position="105"/>
    </location>
    <ligand>
        <name>substrate</name>
    </ligand>
</feature>